<dbReference type="EMBL" id="CP003369">
    <property type="protein sequence ID" value="AGB29367.1"/>
    <property type="molecule type" value="Genomic_DNA"/>
</dbReference>
<evidence type="ECO:0000256" key="2">
    <source>
        <dbReference type="ARBA" id="ARBA00022692"/>
    </source>
</evidence>
<evidence type="ECO:0000256" key="1">
    <source>
        <dbReference type="ARBA" id="ARBA00004370"/>
    </source>
</evidence>
<organism evidence="9 10">
    <name type="scientific">Prevotella dentalis (strain ATCC 49559 / DSM 3688 / JCM 13448 / NCTC 12043 / ES 2772)</name>
    <name type="common">Mitsuokella dentalis</name>
    <dbReference type="NCBI Taxonomy" id="908937"/>
    <lineage>
        <taxon>Bacteria</taxon>
        <taxon>Pseudomonadati</taxon>
        <taxon>Bacteroidota</taxon>
        <taxon>Bacteroidia</taxon>
        <taxon>Bacteroidales</taxon>
        <taxon>Prevotellaceae</taxon>
        <taxon>Prevotella</taxon>
    </lineage>
</organism>
<protein>
    <submittedName>
        <fullName evidence="8">Outer membrane protein/protective antigen OMA87</fullName>
    </submittedName>
</protein>
<dbReference type="Gene3D" id="2.40.160.50">
    <property type="entry name" value="membrane protein fhac: a member of the omp85/tpsb transporter family"/>
    <property type="match status" value="1"/>
</dbReference>
<dbReference type="Gene3D" id="3.10.20.310">
    <property type="entry name" value="membrane protein fhac"/>
    <property type="match status" value="1"/>
</dbReference>
<evidence type="ECO:0000256" key="5">
    <source>
        <dbReference type="ARBA" id="ARBA00023237"/>
    </source>
</evidence>
<dbReference type="RefSeq" id="WP_005847177.1">
    <property type="nucleotide sequence ID" value="NC_019968.1"/>
</dbReference>
<dbReference type="HOGENOM" id="CLU_010929_0_0_10"/>
<keyword evidence="2" id="KW-0812">Transmembrane</keyword>
<comment type="subcellular location">
    <subcellularLocation>
        <location evidence="1">Membrane</location>
    </subcellularLocation>
</comment>
<keyword evidence="11" id="KW-1185">Reference proteome</keyword>
<evidence type="ECO:0000256" key="3">
    <source>
        <dbReference type="ARBA" id="ARBA00022729"/>
    </source>
</evidence>
<evidence type="ECO:0000256" key="6">
    <source>
        <dbReference type="SAM" id="SignalP"/>
    </source>
</evidence>
<proteinExistence type="predicted"/>
<dbReference type="InterPro" id="IPR000184">
    <property type="entry name" value="Bac_surfAg_D15"/>
</dbReference>
<dbReference type="PROSITE" id="PS51257">
    <property type="entry name" value="PROKAR_LIPOPROTEIN"/>
    <property type="match status" value="1"/>
</dbReference>
<evidence type="ECO:0000313" key="10">
    <source>
        <dbReference type="Proteomes" id="UP000007820"/>
    </source>
</evidence>
<dbReference type="PANTHER" id="PTHR12815:SF47">
    <property type="entry name" value="TRANSLOCATION AND ASSEMBLY MODULE SUBUNIT TAMA"/>
    <property type="match status" value="1"/>
</dbReference>
<evidence type="ECO:0000313" key="9">
    <source>
        <dbReference type="EMBL" id="EGQ12568.1"/>
    </source>
</evidence>
<dbReference type="InterPro" id="IPR039910">
    <property type="entry name" value="D15-like"/>
</dbReference>
<dbReference type="eggNOG" id="COG0729">
    <property type="taxonomic scope" value="Bacteria"/>
</dbReference>
<gene>
    <name evidence="8" type="ordered locus">Prede_2092</name>
    <name evidence="9" type="ORF">HMPREF9136_2278</name>
</gene>
<dbReference type="PATRIC" id="fig|908937.9.peg.2218"/>
<evidence type="ECO:0000256" key="4">
    <source>
        <dbReference type="ARBA" id="ARBA00023136"/>
    </source>
</evidence>
<evidence type="ECO:0000313" key="8">
    <source>
        <dbReference type="EMBL" id="AGB29367.1"/>
    </source>
</evidence>
<name>F9D600_PREDD</name>
<keyword evidence="4" id="KW-0472">Membrane</keyword>
<reference evidence="9 10" key="1">
    <citation type="submission" date="2011-04" db="EMBL/GenBank/DDBJ databases">
        <authorList>
            <person name="Muzny D."/>
            <person name="Qin X."/>
            <person name="Deng J."/>
            <person name="Jiang H."/>
            <person name="Liu Y."/>
            <person name="Qu J."/>
            <person name="Song X.-Z."/>
            <person name="Zhang L."/>
            <person name="Thornton R."/>
            <person name="Coyle M."/>
            <person name="Francisco L."/>
            <person name="Jackson L."/>
            <person name="Javaid M."/>
            <person name="Korchina V."/>
            <person name="Kovar C."/>
            <person name="Mata R."/>
            <person name="Mathew T."/>
            <person name="Ngo R."/>
            <person name="Nguyen L."/>
            <person name="Nguyen N."/>
            <person name="Okwuonu G."/>
            <person name="Ongeri F."/>
            <person name="Pham C."/>
            <person name="Simmons D."/>
            <person name="Wilczek-Boney K."/>
            <person name="Hale W."/>
            <person name="Jakkamsetti A."/>
            <person name="Pham P."/>
            <person name="Ruth R."/>
            <person name="San Lucas F."/>
            <person name="Warren J."/>
            <person name="Zhang J."/>
            <person name="Zhao Z."/>
            <person name="Zhou C."/>
            <person name="Zhu D."/>
            <person name="Lee S."/>
            <person name="Bess C."/>
            <person name="Blankenburg K."/>
            <person name="Forbes L."/>
            <person name="Fu Q."/>
            <person name="Gubbala S."/>
            <person name="Hirani K."/>
            <person name="Jayaseelan J.C."/>
            <person name="Lara F."/>
            <person name="Munidasa M."/>
            <person name="Palculict T."/>
            <person name="Patil S."/>
            <person name="Pu L.-L."/>
            <person name="Saada N."/>
            <person name="Tang L."/>
            <person name="Weissenberger G."/>
            <person name="Zhu Y."/>
            <person name="Hemphill L."/>
            <person name="Shang Y."/>
            <person name="Youmans B."/>
            <person name="Ayvaz T."/>
            <person name="Ross M."/>
            <person name="Santibanez J."/>
            <person name="Aqrawi P."/>
            <person name="Gross S."/>
            <person name="Joshi V."/>
            <person name="Fowler G."/>
            <person name="Nazareth L."/>
            <person name="Reid J."/>
            <person name="Worley K."/>
            <person name="Petrosino J."/>
            <person name="Highlander S."/>
            <person name="Gibbs R."/>
        </authorList>
    </citation>
    <scope>NUCLEOTIDE SEQUENCE [LARGE SCALE GENOMIC DNA]</scope>
    <source>
        <strain evidence="9 10">DSM 3688</strain>
    </source>
</reference>
<dbReference type="STRING" id="908937.Prede_2092"/>
<dbReference type="Pfam" id="PF01103">
    <property type="entry name" value="Omp85"/>
    <property type="match status" value="1"/>
</dbReference>
<reference evidence="8" key="2">
    <citation type="submission" date="2012-02" db="EMBL/GenBank/DDBJ databases">
        <title>Complete sequence of chromosome 2 of Prevotella dentalis DSM 3688.</title>
        <authorList>
            <consortium name="US DOE Joint Genome Institute (JGI-PGF)"/>
            <person name="Lucas S."/>
            <person name="Copeland A."/>
            <person name="Lapidus A."/>
            <person name="Glavina del Rio T."/>
            <person name="Dalin E."/>
            <person name="Tice H."/>
            <person name="Bruce D."/>
            <person name="Goodwin L."/>
            <person name="Pitluck S."/>
            <person name="Peters L."/>
            <person name="Mikhailova N."/>
            <person name="Chertkov O."/>
            <person name="Kyrpides N."/>
            <person name="Mavromatis K."/>
            <person name="Ivanova N."/>
            <person name="Brettin T."/>
            <person name="Detter J.C."/>
            <person name="Han C."/>
            <person name="Larimer F."/>
            <person name="Land M."/>
            <person name="Hauser L."/>
            <person name="Markowitz V."/>
            <person name="Cheng J.-F."/>
            <person name="Hugenholtz P."/>
            <person name="Woyke T."/>
            <person name="Wu D."/>
            <person name="Gronow S."/>
            <person name="Wellnitz S."/>
            <person name="Brambilla E."/>
            <person name="Klenk H.-P."/>
            <person name="Eisen J.A."/>
        </authorList>
    </citation>
    <scope>NUCLEOTIDE SEQUENCE [LARGE SCALE GENOMIC DNA]</scope>
    <source>
        <strain evidence="8">DSM 3688</strain>
    </source>
</reference>
<dbReference type="Proteomes" id="UP000010862">
    <property type="component" value="Chromosome 2"/>
</dbReference>
<dbReference type="PANTHER" id="PTHR12815">
    <property type="entry name" value="SORTING AND ASSEMBLY MACHINERY SAMM50 PROTEIN FAMILY MEMBER"/>
    <property type="match status" value="1"/>
</dbReference>
<dbReference type="EMBL" id="AFPW01000040">
    <property type="protein sequence ID" value="EGQ12568.1"/>
    <property type="molecule type" value="Genomic_DNA"/>
</dbReference>
<dbReference type="KEGG" id="pdt:Prede_2092"/>
<feature type="domain" description="Bacterial surface antigen (D15)" evidence="7">
    <location>
        <begin position="595"/>
        <end position="777"/>
    </location>
</feature>
<feature type="signal peptide" evidence="6">
    <location>
        <begin position="1"/>
        <end position="23"/>
    </location>
</feature>
<keyword evidence="3 6" id="KW-0732">Signal</keyword>
<accession>F9D600</accession>
<keyword evidence="5" id="KW-0998">Cell outer membrane</keyword>
<dbReference type="Proteomes" id="UP000007820">
    <property type="component" value="Unassembled WGS sequence"/>
</dbReference>
<evidence type="ECO:0000313" key="11">
    <source>
        <dbReference type="Proteomes" id="UP000010862"/>
    </source>
</evidence>
<dbReference type="GO" id="GO:0019867">
    <property type="term" value="C:outer membrane"/>
    <property type="evidence" value="ECO:0007669"/>
    <property type="project" value="InterPro"/>
</dbReference>
<feature type="chain" id="PRO_5007914522" evidence="6">
    <location>
        <begin position="24"/>
        <end position="779"/>
    </location>
</feature>
<dbReference type="OrthoDB" id="9814535at2"/>
<dbReference type="AlphaFoldDB" id="F9D600"/>
<evidence type="ECO:0000259" key="7">
    <source>
        <dbReference type="Pfam" id="PF01103"/>
    </source>
</evidence>
<sequence>MNKTSLSSLSALVLTAVAALVLASCSTTSGIPEGDRLYTGLTPITYNAPERGAHFAATQEELEAALATAPNGALFGSSRVRSPFPVGLWIWNAFHDSHGLFAKWLVGAFGSRPVLMSWVNPALRASVGTEVLRAHGYFRGRVTHEIVVGKNPRKAKIAYTVDAGHLFTVDTLRYEDFSPAADSLVQATRAEARLRAGDAFDVSALEGERTRISTLLRNNGFFYYQPTYASYLADTVSAPGRVELRFRPSADIPAAARRKWYVGDVSIDMRRQFMEELHDSIRRRRLTVRFNGRRSPVRPSVVLGAMRLFPGRLYSYDDHQRSLSQLTTTGLFSMVDFTFTPRDTTGRCDTLDLRLNCVFDKPYDVYFEGNLTGKTNNRLGPGVVLGLTKRNAFHGGELLDVKVKGNYEWQTAHGGEGSSSRFNSYEYGFDASLQFPTLVVPWAESIRRRLWRRVARTHYVPTFTTMLKGSSDIISRANYFKRHIVSGEWTYTLQASPTVRHQFSPLVFSFEYMRKTTAAFDSILRANSYLQYTMRDQFVPKMQYVYTYTSPSRRSPLWWQTTVSEAGNLLSLGYAAAGRRWDAQGKQLFQNPYAQFLKLETELVKTWRLAEHSRLVGHVDAGVVWSYGNATVAPYSEQFYVGGANCIRAFTVRAVGPGSYHDDASAAAYYLDQTGDVRLLANLEYRPRLLGSLYGAVFLDAGNVWSLRDDHRQGGRFRLSNLLRETALGTGVGLRYDLDFIVIRLDWGVGLHVPYRSGFYNMPSFRDSQSLHFAIGYPF</sequence>